<name>A0A1S3J8M8_LINAN</name>
<reference evidence="5" key="1">
    <citation type="submission" date="2025-08" db="UniProtKB">
        <authorList>
            <consortium name="RefSeq"/>
        </authorList>
    </citation>
    <scope>IDENTIFICATION</scope>
    <source>
        <tissue evidence="5">Gonads</tissue>
    </source>
</reference>
<feature type="domain" description="EF-hand" evidence="3">
    <location>
        <begin position="123"/>
        <end position="158"/>
    </location>
</feature>
<dbReference type="InParanoid" id="A0A1S3J8M8"/>
<keyword evidence="1" id="KW-0106">Calcium</keyword>
<dbReference type="InterPro" id="IPR018247">
    <property type="entry name" value="EF_Hand_1_Ca_BS"/>
</dbReference>
<dbReference type="PROSITE" id="PS50222">
    <property type="entry name" value="EF_HAND_2"/>
    <property type="match status" value="1"/>
</dbReference>
<feature type="region of interest" description="Disordered" evidence="2">
    <location>
        <begin position="219"/>
        <end position="255"/>
    </location>
</feature>
<dbReference type="OrthoDB" id="9974725at2759"/>
<accession>A0A1S3J8M8</accession>
<gene>
    <name evidence="5" type="primary">LOC106170774</name>
</gene>
<dbReference type="InterPro" id="IPR002048">
    <property type="entry name" value="EF_hand_dom"/>
</dbReference>
<dbReference type="PROSITE" id="PS00018">
    <property type="entry name" value="EF_HAND_1"/>
    <property type="match status" value="2"/>
</dbReference>
<dbReference type="SUPFAM" id="SSF47473">
    <property type="entry name" value="EF-hand"/>
    <property type="match status" value="1"/>
</dbReference>
<protein>
    <submittedName>
        <fullName evidence="5">Sarcoplasmic calcium-binding proteins I, III, and IV isoform X1</fullName>
    </submittedName>
</protein>
<dbReference type="Pfam" id="PF13202">
    <property type="entry name" value="EF-hand_5"/>
    <property type="match status" value="1"/>
</dbReference>
<keyword evidence="4" id="KW-1185">Reference proteome</keyword>
<dbReference type="KEGG" id="lak:106170774"/>
<dbReference type="Proteomes" id="UP000085678">
    <property type="component" value="Unplaced"/>
</dbReference>
<dbReference type="RefSeq" id="XP_013406224.1">
    <property type="nucleotide sequence ID" value="XM_013550770.2"/>
</dbReference>
<feature type="compositionally biased region" description="Low complexity" evidence="2">
    <location>
        <begin position="228"/>
        <end position="240"/>
    </location>
</feature>
<dbReference type="AlphaFoldDB" id="A0A1S3J8M8"/>
<dbReference type="Gene3D" id="1.10.238.10">
    <property type="entry name" value="EF-hand"/>
    <property type="match status" value="1"/>
</dbReference>
<evidence type="ECO:0000259" key="3">
    <source>
        <dbReference type="PROSITE" id="PS50222"/>
    </source>
</evidence>
<evidence type="ECO:0000313" key="5">
    <source>
        <dbReference type="RefSeq" id="XP_013406224.1"/>
    </source>
</evidence>
<dbReference type="GO" id="GO:0005509">
    <property type="term" value="F:calcium ion binding"/>
    <property type="evidence" value="ECO:0007669"/>
    <property type="project" value="InterPro"/>
</dbReference>
<dbReference type="InterPro" id="IPR011992">
    <property type="entry name" value="EF-hand-dom_pair"/>
</dbReference>
<proteinExistence type="predicted"/>
<organism evidence="4 5">
    <name type="scientific">Lingula anatina</name>
    <name type="common">Brachiopod</name>
    <name type="synonym">Lingula unguis</name>
    <dbReference type="NCBI Taxonomy" id="7574"/>
    <lineage>
        <taxon>Eukaryota</taxon>
        <taxon>Metazoa</taxon>
        <taxon>Spiralia</taxon>
        <taxon>Lophotrochozoa</taxon>
        <taxon>Brachiopoda</taxon>
        <taxon>Linguliformea</taxon>
        <taxon>Lingulata</taxon>
        <taxon>Lingulida</taxon>
        <taxon>Linguloidea</taxon>
        <taxon>Lingulidae</taxon>
        <taxon>Lingula</taxon>
    </lineage>
</organism>
<evidence type="ECO:0000256" key="1">
    <source>
        <dbReference type="ARBA" id="ARBA00022837"/>
    </source>
</evidence>
<dbReference type="GeneID" id="106170774"/>
<dbReference type="STRING" id="7574.A0A1S3J8M8"/>
<evidence type="ECO:0000313" key="4">
    <source>
        <dbReference type="Proteomes" id="UP000085678"/>
    </source>
</evidence>
<sequence length="255" mass="29839">MGNVAQSLHNIVPHTHHHGLSEFQKRKLLYEFHTFYDVNKDGCLEWRDFEQAREKICKMSGWEPGSEKFDKTKNLFVDIWRKLQDCADENCDNKISADEWVKMWASYIKHHSDPGEVAKVPDWVEEYVEYKFNLFDRTADGIIDIEEFEYVLGYFGISPPAAKSAFIIISQNMERRIDLPYYKQLVAEYYRSDDPGALGTFINGKLDFCDGLEDAQIRNDKNHRDNQQQHSHSQQQQQKQKNQEQKHAATPTSNG</sequence>
<evidence type="ECO:0000256" key="2">
    <source>
        <dbReference type="SAM" id="MobiDB-lite"/>
    </source>
</evidence>